<feature type="chain" id="PRO_5032326803" description="EF-hand domain-containing protein" evidence="2">
    <location>
        <begin position="21"/>
        <end position="991"/>
    </location>
</feature>
<dbReference type="PROSITE" id="PS00018">
    <property type="entry name" value="EF_HAND_1"/>
    <property type="match status" value="1"/>
</dbReference>
<evidence type="ECO:0000259" key="3">
    <source>
        <dbReference type="PROSITE" id="PS50222"/>
    </source>
</evidence>
<name>A0A812ZNR3_9DINO</name>
<evidence type="ECO:0000256" key="2">
    <source>
        <dbReference type="SAM" id="SignalP"/>
    </source>
</evidence>
<dbReference type="InterPro" id="IPR002048">
    <property type="entry name" value="EF_hand_dom"/>
</dbReference>
<feature type="domain" description="EF-hand" evidence="3">
    <location>
        <begin position="905"/>
        <end position="940"/>
    </location>
</feature>
<keyword evidence="5" id="KW-1185">Reference proteome</keyword>
<keyword evidence="1" id="KW-0106">Calcium</keyword>
<organism evidence="4 5">
    <name type="scientific">Symbiodinium necroappetens</name>
    <dbReference type="NCBI Taxonomy" id="1628268"/>
    <lineage>
        <taxon>Eukaryota</taxon>
        <taxon>Sar</taxon>
        <taxon>Alveolata</taxon>
        <taxon>Dinophyceae</taxon>
        <taxon>Suessiales</taxon>
        <taxon>Symbiodiniaceae</taxon>
        <taxon>Symbiodinium</taxon>
    </lineage>
</organism>
<sequence>MTHPMGLLIWSVWGMRLAAGAPHLQATLDSAGGFAVTFDGLPWLEGGEVHVGRWSSRSGLELLSRTRTPGRDALGGYTSEQMIWGRSDTKRPIMHASIRAYDDDPSFLVFEQLFPEDVHVDAAAWGTKLAAPVTLFPSFKSQGHAGDLDCFAYHGVFPQMKKCNLANFTPTHQGGAPLVLYNATASARPMTVFAPLTTPKAQHMFAGDKLVGAGVKGTVPFIPSGWKQMFILSAGFGVLDGMMAWGDRMLKFTGKQRADMYRDDVVGSIGFWTDNGGYYHYATGGNETYEEVLPKVKEYHDSLGIPFKHWQFDSWFYPKDGKVDPGGGGGAVVNWTALPSVFPHGMAYIQSKLLGIKRMHNRQWSPTSDYVKHEPFKWYTSPKAAVPEDPEAFFRWFFTQQEGWGLAMYEQDWMCTEYDNVEALQTNISMGDLWLHGMAAGAESSGRTVQYCMPYAYDVLSASAYPAVTNARATDDYIGRDKQWAIGATSMFYWAIGILPFKDGFYSSRSVQKRNCNLPQVGGQVVGPETAPNRAALMAVLSGAMVGPMDGIYLLNFTRVMSTCRADGKVLKPDLPIMPLESCFNAGVDPARGSALESLALALCGPMLSPLMGTGAGCHNYFSYSDLPGAGRNFYLFMDRPGQLHLRDVMPAGPGASAYAVYDWYGRGVVAWLDAAAPESAFSVPGGYEKHSYALLAPVIRSSGWALIGERAKLVPTSSHRFRVLDAKSGMLSVEVNGVAGEAVEVCAAERHSGLLCKEIRFTQSGSLAVKFAAQDSPAMSVGAVLAARNACGSGSKSVSSGMSGYRSTRYTYGYDRHEAAVRELQRKARLHFTIRDYDVQGKGRLERSQLVQLLTDTDSSTPPGTPPTEEQVEFLLKLCEVKEDGCIATAELEELLSCWYTYTDKRHVFDAKLEKYDVSKTGKLSKDELKAYLTDLNGGHDVQEADVDWVMKASDIIRDGGLNKMELELATSLWYGFVDRKPESQCCTTS</sequence>
<dbReference type="PROSITE" id="PS50222">
    <property type="entry name" value="EF_HAND_2"/>
    <property type="match status" value="2"/>
</dbReference>
<proteinExistence type="predicted"/>
<dbReference type="InterPro" id="IPR011992">
    <property type="entry name" value="EF-hand-dom_pair"/>
</dbReference>
<dbReference type="Proteomes" id="UP000601435">
    <property type="component" value="Unassembled WGS sequence"/>
</dbReference>
<dbReference type="EMBL" id="CAJNJA010048774">
    <property type="protein sequence ID" value="CAE7833536.1"/>
    <property type="molecule type" value="Genomic_DNA"/>
</dbReference>
<dbReference type="OrthoDB" id="41905at2759"/>
<dbReference type="GO" id="GO:0005509">
    <property type="term" value="F:calcium ion binding"/>
    <property type="evidence" value="ECO:0007669"/>
    <property type="project" value="InterPro"/>
</dbReference>
<dbReference type="AlphaFoldDB" id="A0A812ZNR3"/>
<evidence type="ECO:0000256" key="1">
    <source>
        <dbReference type="ARBA" id="ARBA00022837"/>
    </source>
</evidence>
<dbReference type="SUPFAM" id="SSF47473">
    <property type="entry name" value="EF-hand"/>
    <property type="match status" value="1"/>
</dbReference>
<evidence type="ECO:0000313" key="4">
    <source>
        <dbReference type="EMBL" id="CAE7833536.1"/>
    </source>
</evidence>
<keyword evidence="2" id="KW-0732">Signal</keyword>
<comment type="caution">
    <text evidence="4">The sequence shown here is derived from an EMBL/GenBank/DDBJ whole genome shotgun (WGS) entry which is preliminary data.</text>
</comment>
<feature type="signal peptide" evidence="2">
    <location>
        <begin position="1"/>
        <end position="20"/>
    </location>
</feature>
<gene>
    <name evidence="4" type="ORF">SNEC2469_LOCUS24965</name>
</gene>
<accession>A0A812ZNR3</accession>
<dbReference type="InterPro" id="IPR018247">
    <property type="entry name" value="EF_Hand_1_Ca_BS"/>
</dbReference>
<evidence type="ECO:0000313" key="5">
    <source>
        <dbReference type="Proteomes" id="UP000601435"/>
    </source>
</evidence>
<protein>
    <recommendedName>
        <fullName evidence="3">EF-hand domain-containing protein</fullName>
    </recommendedName>
</protein>
<reference evidence="4" key="1">
    <citation type="submission" date="2021-02" db="EMBL/GenBank/DDBJ databases">
        <authorList>
            <person name="Dougan E. K."/>
            <person name="Rhodes N."/>
            <person name="Thang M."/>
            <person name="Chan C."/>
        </authorList>
    </citation>
    <scope>NUCLEOTIDE SEQUENCE</scope>
</reference>
<dbReference type="Gene3D" id="1.10.238.10">
    <property type="entry name" value="EF-hand"/>
    <property type="match status" value="1"/>
</dbReference>
<feature type="domain" description="EF-hand" evidence="3">
    <location>
        <begin position="826"/>
        <end position="861"/>
    </location>
</feature>